<sequence>MRRSNNSHRQVVATRRKRLVHDRRKKIVDRRAVFFQLTVEDDASVPFK</sequence>
<organism evidence="1 2">
    <name type="scientific">Thalassotalea eurytherma</name>
    <dbReference type="NCBI Taxonomy" id="1144278"/>
    <lineage>
        <taxon>Bacteria</taxon>
        <taxon>Pseudomonadati</taxon>
        <taxon>Pseudomonadota</taxon>
        <taxon>Gammaproteobacteria</taxon>
        <taxon>Alteromonadales</taxon>
        <taxon>Colwelliaceae</taxon>
        <taxon>Thalassotalea</taxon>
    </lineage>
</organism>
<accession>A0ABQ6H004</accession>
<evidence type="ECO:0000313" key="2">
    <source>
        <dbReference type="Proteomes" id="UP001157133"/>
    </source>
</evidence>
<reference evidence="1 2" key="1">
    <citation type="submission" date="2023-03" db="EMBL/GenBank/DDBJ databases">
        <title>Draft genome sequence of Thalassotalea eurytherma JCM 18482T.</title>
        <authorList>
            <person name="Sawabe T."/>
        </authorList>
    </citation>
    <scope>NUCLEOTIDE SEQUENCE [LARGE SCALE GENOMIC DNA]</scope>
    <source>
        <strain evidence="1 2">JCM 18482</strain>
    </source>
</reference>
<dbReference type="Proteomes" id="UP001157133">
    <property type="component" value="Unassembled WGS sequence"/>
</dbReference>
<dbReference type="RefSeq" id="WP_284206856.1">
    <property type="nucleotide sequence ID" value="NZ_BSSU01000004.1"/>
</dbReference>
<name>A0ABQ6H004_9GAMM</name>
<evidence type="ECO:0008006" key="3">
    <source>
        <dbReference type="Google" id="ProtNLM"/>
    </source>
</evidence>
<gene>
    <name evidence="1" type="ORF">theurythT_09730</name>
</gene>
<comment type="caution">
    <text evidence="1">The sequence shown here is derived from an EMBL/GenBank/DDBJ whole genome shotgun (WGS) entry which is preliminary data.</text>
</comment>
<keyword evidence="2" id="KW-1185">Reference proteome</keyword>
<protein>
    <recommendedName>
        <fullName evidence="3">50S ribosomal protein L18</fullName>
    </recommendedName>
</protein>
<evidence type="ECO:0000313" key="1">
    <source>
        <dbReference type="EMBL" id="GLX81521.1"/>
    </source>
</evidence>
<proteinExistence type="predicted"/>
<dbReference type="EMBL" id="BSSU01000004">
    <property type="protein sequence ID" value="GLX81521.1"/>
    <property type="molecule type" value="Genomic_DNA"/>
</dbReference>